<protein>
    <submittedName>
        <fullName evidence="7">Master DNA invertase Mpi family serine-type recombinase</fullName>
    </submittedName>
</protein>
<dbReference type="InterPro" id="IPR006119">
    <property type="entry name" value="Resolv_N"/>
</dbReference>
<evidence type="ECO:0000256" key="1">
    <source>
        <dbReference type="ARBA" id="ARBA00022908"/>
    </source>
</evidence>
<keyword evidence="3" id="KW-0233">DNA recombination</keyword>
<organism evidence="7 8">
    <name type="scientific">Candidatus Enterousia intestinigallinarum</name>
    <dbReference type="NCBI Taxonomy" id="2840790"/>
    <lineage>
        <taxon>Bacteria</taxon>
        <taxon>Pseudomonadati</taxon>
        <taxon>Pseudomonadota</taxon>
        <taxon>Alphaproteobacteria</taxon>
        <taxon>Candidatus Enterousia</taxon>
    </lineage>
</organism>
<evidence type="ECO:0000256" key="4">
    <source>
        <dbReference type="PIRSR" id="PIRSR606118-50"/>
    </source>
</evidence>
<dbReference type="InterPro" id="IPR036162">
    <property type="entry name" value="Resolvase-like_N_sf"/>
</dbReference>
<evidence type="ECO:0000259" key="6">
    <source>
        <dbReference type="PROSITE" id="PS51736"/>
    </source>
</evidence>
<proteinExistence type="predicted"/>
<name>A0A9D1JXN7_9PROT</name>
<reference evidence="7" key="1">
    <citation type="submission" date="2020-10" db="EMBL/GenBank/DDBJ databases">
        <authorList>
            <person name="Gilroy R."/>
        </authorList>
    </citation>
    <scope>NUCLEOTIDE SEQUENCE</scope>
    <source>
        <strain evidence="7">ChiGjej3B3-5194</strain>
    </source>
</reference>
<dbReference type="InterPro" id="IPR050639">
    <property type="entry name" value="SSR_resolvase"/>
</dbReference>
<sequence length="211" mass="24306">MIYGYIRVSTDHQTTENQRFEIQKFCEKQDLVIDCWIEETISATKDLNKRKLGRLIKRIQKDDLIIASELSRLGRNLLQIMSILHHCMNIGARIWTIKDNYRLGSDITSKVLAFAFGLSAEIERNLISQRTKEALARVRAEGKRVGRPQGSRNACKLEGREKYIVQKLADGSKKKEIARRLRVHRDTLSKFIEERGLVSDIPEQVANNEVA</sequence>
<keyword evidence="2" id="KW-0238">DNA-binding</keyword>
<feature type="domain" description="Resolvase/invertase-type recombinase catalytic" evidence="6">
    <location>
        <begin position="1"/>
        <end position="142"/>
    </location>
</feature>
<dbReference type="GO" id="GO:0015074">
    <property type="term" value="P:DNA integration"/>
    <property type="evidence" value="ECO:0007669"/>
    <property type="project" value="UniProtKB-KW"/>
</dbReference>
<dbReference type="Pfam" id="PF00239">
    <property type="entry name" value="Resolvase"/>
    <property type="match status" value="1"/>
</dbReference>
<accession>A0A9D1JXN7</accession>
<feature type="active site" description="O-(5'-phospho-DNA)-serine intermediate" evidence="4 5">
    <location>
        <position position="9"/>
    </location>
</feature>
<dbReference type="PANTHER" id="PTHR30461:SF19">
    <property type="entry name" value="SITE-SPECIFIC RECOMBINASE RESOLVASE FAMILY"/>
    <property type="match status" value="1"/>
</dbReference>
<dbReference type="Gene3D" id="3.40.50.1390">
    <property type="entry name" value="Resolvase, N-terminal catalytic domain"/>
    <property type="match status" value="1"/>
</dbReference>
<dbReference type="SUPFAM" id="SSF53041">
    <property type="entry name" value="Resolvase-like"/>
    <property type="match status" value="1"/>
</dbReference>
<dbReference type="PROSITE" id="PS51736">
    <property type="entry name" value="RECOMBINASES_3"/>
    <property type="match status" value="1"/>
</dbReference>
<evidence type="ECO:0000313" key="8">
    <source>
        <dbReference type="Proteomes" id="UP000886742"/>
    </source>
</evidence>
<dbReference type="PROSITE" id="PS00397">
    <property type="entry name" value="RECOMBINASES_1"/>
    <property type="match status" value="1"/>
</dbReference>
<dbReference type="CDD" id="cd03768">
    <property type="entry name" value="SR_ResInv"/>
    <property type="match status" value="1"/>
</dbReference>
<dbReference type="GO" id="GO:0003677">
    <property type="term" value="F:DNA binding"/>
    <property type="evidence" value="ECO:0007669"/>
    <property type="project" value="UniProtKB-KW"/>
</dbReference>
<dbReference type="EMBL" id="DVJI01000012">
    <property type="protein sequence ID" value="HIS71126.1"/>
    <property type="molecule type" value="Genomic_DNA"/>
</dbReference>
<evidence type="ECO:0000256" key="2">
    <source>
        <dbReference type="ARBA" id="ARBA00023125"/>
    </source>
</evidence>
<dbReference type="Proteomes" id="UP000886742">
    <property type="component" value="Unassembled WGS sequence"/>
</dbReference>
<gene>
    <name evidence="7" type="ORF">IAD02_04045</name>
</gene>
<dbReference type="GO" id="GO:0000150">
    <property type="term" value="F:DNA strand exchange activity"/>
    <property type="evidence" value="ECO:0007669"/>
    <property type="project" value="InterPro"/>
</dbReference>
<dbReference type="NCBIfam" id="NF009949">
    <property type="entry name" value="PRK13413.1"/>
    <property type="match status" value="1"/>
</dbReference>
<dbReference type="AlphaFoldDB" id="A0A9D1JXN7"/>
<comment type="caution">
    <text evidence="7">The sequence shown here is derived from an EMBL/GenBank/DDBJ whole genome shotgun (WGS) entry which is preliminary data.</text>
</comment>
<evidence type="ECO:0000256" key="3">
    <source>
        <dbReference type="ARBA" id="ARBA00023172"/>
    </source>
</evidence>
<evidence type="ECO:0000313" key="7">
    <source>
        <dbReference type="EMBL" id="HIS71126.1"/>
    </source>
</evidence>
<reference evidence="7" key="2">
    <citation type="journal article" date="2021" name="PeerJ">
        <title>Extensive microbial diversity within the chicken gut microbiome revealed by metagenomics and culture.</title>
        <authorList>
            <person name="Gilroy R."/>
            <person name="Ravi A."/>
            <person name="Getino M."/>
            <person name="Pursley I."/>
            <person name="Horton D.L."/>
            <person name="Alikhan N.F."/>
            <person name="Baker D."/>
            <person name="Gharbi K."/>
            <person name="Hall N."/>
            <person name="Watson M."/>
            <person name="Adriaenssens E.M."/>
            <person name="Foster-Nyarko E."/>
            <person name="Jarju S."/>
            <person name="Secka A."/>
            <person name="Antonio M."/>
            <person name="Oren A."/>
            <person name="Chaudhuri R.R."/>
            <person name="La Ragione R."/>
            <person name="Hildebrand F."/>
            <person name="Pallen M.J."/>
        </authorList>
    </citation>
    <scope>NUCLEOTIDE SEQUENCE</scope>
    <source>
        <strain evidence="7">ChiGjej3B3-5194</strain>
    </source>
</reference>
<evidence type="ECO:0000256" key="5">
    <source>
        <dbReference type="PROSITE-ProRule" id="PRU10137"/>
    </source>
</evidence>
<keyword evidence="1" id="KW-0229">DNA integration</keyword>
<dbReference type="InterPro" id="IPR006118">
    <property type="entry name" value="Recombinase_CS"/>
</dbReference>
<dbReference type="SMART" id="SM00857">
    <property type="entry name" value="Resolvase"/>
    <property type="match status" value="1"/>
</dbReference>
<dbReference type="PANTHER" id="PTHR30461">
    <property type="entry name" value="DNA-INVERTASE FROM LAMBDOID PROPHAGE"/>
    <property type="match status" value="1"/>
</dbReference>